<dbReference type="AlphaFoldDB" id="A0AAN8ER77"/>
<feature type="compositionally biased region" description="Basic and acidic residues" evidence="1">
    <location>
        <begin position="422"/>
        <end position="431"/>
    </location>
</feature>
<dbReference type="EMBL" id="JAKLMC020000009">
    <property type="protein sequence ID" value="KAK5954270.1"/>
    <property type="molecule type" value="Genomic_DNA"/>
</dbReference>
<evidence type="ECO:0000256" key="1">
    <source>
        <dbReference type="SAM" id="MobiDB-lite"/>
    </source>
</evidence>
<dbReference type="Pfam" id="PF06985">
    <property type="entry name" value="HET"/>
    <property type="match status" value="1"/>
</dbReference>
<organism evidence="3 4">
    <name type="scientific">Knufia fluminis</name>
    <dbReference type="NCBI Taxonomy" id="191047"/>
    <lineage>
        <taxon>Eukaryota</taxon>
        <taxon>Fungi</taxon>
        <taxon>Dikarya</taxon>
        <taxon>Ascomycota</taxon>
        <taxon>Pezizomycotina</taxon>
        <taxon>Eurotiomycetes</taxon>
        <taxon>Chaetothyriomycetidae</taxon>
        <taxon>Chaetothyriales</taxon>
        <taxon>Trichomeriaceae</taxon>
        <taxon>Knufia</taxon>
    </lineage>
</organism>
<dbReference type="InterPro" id="IPR010730">
    <property type="entry name" value="HET"/>
</dbReference>
<proteinExistence type="predicted"/>
<dbReference type="PANTHER" id="PTHR24148">
    <property type="entry name" value="ANKYRIN REPEAT DOMAIN-CONTAINING PROTEIN 39 HOMOLOG-RELATED"/>
    <property type="match status" value="1"/>
</dbReference>
<evidence type="ECO:0000313" key="4">
    <source>
        <dbReference type="Proteomes" id="UP001316803"/>
    </source>
</evidence>
<dbReference type="Proteomes" id="UP001316803">
    <property type="component" value="Unassembled WGS sequence"/>
</dbReference>
<dbReference type="PANTHER" id="PTHR24148:SF64">
    <property type="entry name" value="HETEROKARYON INCOMPATIBILITY DOMAIN-CONTAINING PROTEIN"/>
    <property type="match status" value="1"/>
</dbReference>
<reference evidence="3 4" key="1">
    <citation type="submission" date="2022-12" db="EMBL/GenBank/DDBJ databases">
        <title>Genomic features and morphological characterization of a novel Knufia sp. strain isolated from spacecraft assembly facility.</title>
        <authorList>
            <person name="Teixeira M."/>
            <person name="Chander A.M."/>
            <person name="Stajich J.E."/>
            <person name="Venkateswaran K."/>
        </authorList>
    </citation>
    <scope>NUCLEOTIDE SEQUENCE [LARGE SCALE GENOMIC DNA]</scope>
    <source>
        <strain evidence="3 4">FJI-L2-BK-P2</strain>
    </source>
</reference>
<dbReference type="InterPro" id="IPR052895">
    <property type="entry name" value="HetReg/Transcr_Mod"/>
</dbReference>
<evidence type="ECO:0000313" key="3">
    <source>
        <dbReference type="EMBL" id="KAK5954270.1"/>
    </source>
</evidence>
<comment type="caution">
    <text evidence="3">The sequence shown here is derived from an EMBL/GenBank/DDBJ whole genome shotgun (WGS) entry which is preliminary data.</text>
</comment>
<sequence length="431" mass="49667">MSTVKFEAIVPEAGASKRRSRIGSLLHKLTKPAEEPPYRPLPEYHIRVVDIKPVTTQHLLEVKLTVVDPRKFKYIALSYTWDQDVAGESDASHGLVGATQPILCGGTEVKISQNLYDALCQIRNVSSGVPVFVDALCINFDDNHERTNYLEIMGHIYSRAASVIVWLGKSESYTDEVMLIMRKLVNAIDWRRIGDGSSYNFRDPRFFTMVGIEPLTLKQWREIQAFCHLRWFTRYWAFFELALAKQALFLWGEACMEYNFLIDFGMILSLSGWLDELRQDTIDGVEEPIYGLTKMLGPVARLRSTPPWHPKHKEHASWMTENYQLETEQQHAWKFFEILLQSAEAFDCRDPRDIAYAPLALVRHVFGGQPINKQWPRPDYTRPADEVLRTFSNAVQQHTLQPSILATADETQQYQAQQPPAHVERGRSQRR</sequence>
<accession>A0AAN8ER77</accession>
<feature type="region of interest" description="Disordered" evidence="1">
    <location>
        <begin position="411"/>
        <end position="431"/>
    </location>
</feature>
<feature type="domain" description="Heterokaryon incompatibility" evidence="2">
    <location>
        <begin position="74"/>
        <end position="240"/>
    </location>
</feature>
<name>A0AAN8ER77_9EURO</name>
<protein>
    <recommendedName>
        <fullName evidence="2">Heterokaryon incompatibility domain-containing protein</fullName>
    </recommendedName>
</protein>
<keyword evidence="4" id="KW-1185">Reference proteome</keyword>
<gene>
    <name evidence="3" type="ORF">OHC33_004843</name>
</gene>
<evidence type="ECO:0000259" key="2">
    <source>
        <dbReference type="Pfam" id="PF06985"/>
    </source>
</evidence>